<feature type="non-terminal residue" evidence="16">
    <location>
        <position position="1"/>
    </location>
</feature>
<dbReference type="InterPro" id="IPR041872">
    <property type="entry name" value="Anticodon_Met"/>
</dbReference>
<dbReference type="GO" id="GO:0004825">
    <property type="term" value="F:methionine-tRNA ligase activity"/>
    <property type="evidence" value="ECO:0007669"/>
    <property type="project" value="UniProtKB-EC"/>
</dbReference>
<dbReference type="GO" id="GO:0005737">
    <property type="term" value="C:cytoplasm"/>
    <property type="evidence" value="ECO:0007669"/>
    <property type="project" value="UniProtKB-SubCell"/>
</dbReference>
<feature type="domain" description="Methionyl/Leucyl tRNA synthetase" evidence="14">
    <location>
        <begin position="9"/>
        <end position="408"/>
    </location>
</feature>
<dbReference type="NCBIfam" id="TIGR00398">
    <property type="entry name" value="metG"/>
    <property type="match status" value="1"/>
</dbReference>
<evidence type="ECO:0000256" key="2">
    <source>
        <dbReference type="ARBA" id="ARBA00005594"/>
    </source>
</evidence>
<keyword evidence="7 13" id="KW-0547">Nucleotide-binding</keyword>
<dbReference type="Gene3D" id="1.10.730.10">
    <property type="entry name" value="Isoleucyl-tRNA Synthetase, Domain 1"/>
    <property type="match status" value="1"/>
</dbReference>
<evidence type="ECO:0000256" key="6">
    <source>
        <dbReference type="ARBA" id="ARBA00022598"/>
    </source>
</evidence>
<dbReference type="Pfam" id="PF19303">
    <property type="entry name" value="Anticodon_3"/>
    <property type="match status" value="1"/>
</dbReference>
<keyword evidence="8 13" id="KW-0067">ATP-binding</keyword>
<dbReference type="InterPro" id="IPR001412">
    <property type="entry name" value="aa-tRNA-synth_I_CS"/>
</dbReference>
<evidence type="ECO:0000256" key="11">
    <source>
        <dbReference type="ARBA" id="ARBA00030904"/>
    </source>
</evidence>
<comment type="catalytic activity">
    <reaction evidence="12">
        <text>tRNA(Met) + L-methionine + ATP = L-methionyl-tRNA(Met) + AMP + diphosphate</text>
        <dbReference type="Rhea" id="RHEA:13481"/>
        <dbReference type="Rhea" id="RHEA-COMP:9667"/>
        <dbReference type="Rhea" id="RHEA-COMP:9698"/>
        <dbReference type="ChEBI" id="CHEBI:30616"/>
        <dbReference type="ChEBI" id="CHEBI:33019"/>
        <dbReference type="ChEBI" id="CHEBI:57844"/>
        <dbReference type="ChEBI" id="CHEBI:78442"/>
        <dbReference type="ChEBI" id="CHEBI:78530"/>
        <dbReference type="ChEBI" id="CHEBI:456215"/>
        <dbReference type="EC" id="6.1.1.10"/>
    </reaction>
</comment>
<dbReference type="PANTHER" id="PTHR45765:SF1">
    <property type="entry name" value="METHIONINE--TRNA LIGASE, CYTOPLASMIC"/>
    <property type="match status" value="1"/>
</dbReference>
<organism evidence="16 17">
    <name type="scientific">Ranatra chinensis</name>
    <dbReference type="NCBI Taxonomy" id="642074"/>
    <lineage>
        <taxon>Eukaryota</taxon>
        <taxon>Metazoa</taxon>
        <taxon>Ecdysozoa</taxon>
        <taxon>Arthropoda</taxon>
        <taxon>Hexapoda</taxon>
        <taxon>Insecta</taxon>
        <taxon>Pterygota</taxon>
        <taxon>Neoptera</taxon>
        <taxon>Paraneoptera</taxon>
        <taxon>Hemiptera</taxon>
        <taxon>Heteroptera</taxon>
        <taxon>Panheteroptera</taxon>
        <taxon>Nepomorpha</taxon>
        <taxon>Nepidae</taxon>
        <taxon>Ranatrinae</taxon>
        <taxon>Ranatra</taxon>
    </lineage>
</organism>
<gene>
    <name evidence="16" type="ORF">AAG570_006652</name>
</gene>
<dbReference type="CDD" id="cd07957">
    <property type="entry name" value="Anticodon_Ia_Met"/>
    <property type="match status" value="1"/>
</dbReference>
<keyword evidence="10 13" id="KW-0030">Aminoacyl-tRNA synthetase</keyword>
<comment type="similarity">
    <text evidence="2 13">Belongs to the class-I aminoacyl-tRNA synthetase family.</text>
</comment>
<protein>
    <recommendedName>
        <fullName evidence="4">Methionine--tRNA ligase, cytoplasmic</fullName>
        <ecNumber evidence="3">6.1.1.10</ecNumber>
    </recommendedName>
    <alternativeName>
        <fullName evidence="11">Methionyl-tRNA synthetase</fullName>
    </alternativeName>
</protein>
<dbReference type="GO" id="GO:0006412">
    <property type="term" value="P:translation"/>
    <property type="evidence" value="ECO:0007669"/>
    <property type="project" value="UniProtKB-KW"/>
</dbReference>
<dbReference type="InterPro" id="IPR015413">
    <property type="entry name" value="Methionyl/Leucyl_tRNA_Synth"/>
</dbReference>
<proteinExistence type="inferred from homology"/>
<dbReference type="PROSITE" id="PS00178">
    <property type="entry name" value="AA_TRNA_LIGASE_I"/>
    <property type="match status" value="1"/>
</dbReference>
<dbReference type="SUPFAM" id="SSF47323">
    <property type="entry name" value="Anticodon-binding domain of a subclass of class I aminoacyl-tRNA synthetases"/>
    <property type="match status" value="1"/>
</dbReference>
<feature type="domain" description="Methionyl-tRNA synthetase anticodon-binding" evidence="15">
    <location>
        <begin position="426"/>
        <end position="546"/>
    </location>
</feature>
<dbReference type="InterPro" id="IPR029038">
    <property type="entry name" value="MetRS_Zn"/>
</dbReference>
<evidence type="ECO:0000256" key="4">
    <source>
        <dbReference type="ARBA" id="ARBA00018335"/>
    </source>
</evidence>
<dbReference type="InterPro" id="IPR009080">
    <property type="entry name" value="tRNAsynth_Ia_anticodon-bd"/>
</dbReference>
<dbReference type="EMBL" id="JBFDAA010000002">
    <property type="protein sequence ID" value="KAL1139674.1"/>
    <property type="molecule type" value="Genomic_DNA"/>
</dbReference>
<comment type="subcellular location">
    <subcellularLocation>
        <location evidence="1">Cytoplasm</location>
    </subcellularLocation>
</comment>
<dbReference type="PRINTS" id="PR01041">
    <property type="entry name" value="TRNASYNTHMET"/>
</dbReference>
<evidence type="ECO:0000259" key="14">
    <source>
        <dbReference type="Pfam" id="PF09334"/>
    </source>
</evidence>
<sequence length="571" mass="64130">LPVAGETNVLITSALPYVNNVPHLGNIIGCVLSADVFARYCRLRGRNTLFVCGTDEYGTATEAKALQEGLTPRQVCDKYYEIHKGIYEWFNIGFDHFGRTTAPEQIEVVQKMFNACHKNGYTLTEEMDQLLCQKCDKFLADRFVEGGCPDCAYPEARGDQCDGCGHLMNATELINPKCKVCQEMPVPRKSQQLFLDLPKLEGKLSDWMHKSMEGWSHNARVITKAWLKAGLKPRCITRDLKWGIPVPLPEFSNKVFYVWFDAPIGYMSLTKAYCGNDKNGWTQWWGPHSGGGGAKIDLYQFMAKDNVPFHSIMFPATLIAASKPDSLEHSEYTLVSHLMATDGKFSKSRGVGVFGNDAKDTGLASDIFRFYLLYMRPESQDSSFSWVDLATKINNELLNNLGNFIHRALSFVDQFFEGQVPLVSEDWSTEDSRLVALISREVDSYVSALDSAKLKDGLRCILNIGHHGNQYMQGNRPWVLVKGSSQDKMRAGHVVGLCANVVGLLSVLISPYMPDTSKTIMKQINLPECNRTIPDKFVPFLSHGHRIEKVKSTIFIIVNLVVGFQFLMRKV</sequence>
<dbReference type="InterPro" id="IPR023458">
    <property type="entry name" value="Met-tRNA_ligase_1"/>
</dbReference>
<evidence type="ECO:0000256" key="9">
    <source>
        <dbReference type="ARBA" id="ARBA00022917"/>
    </source>
</evidence>
<evidence type="ECO:0000313" key="16">
    <source>
        <dbReference type="EMBL" id="KAL1139674.1"/>
    </source>
</evidence>
<keyword evidence="5" id="KW-0963">Cytoplasm</keyword>
<evidence type="ECO:0000256" key="7">
    <source>
        <dbReference type="ARBA" id="ARBA00022741"/>
    </source>
</evidence>
<dbReference type="EC" id="6.1.1.10" evidence="3"/>
<evidence type="ECO:0000256" key="5">
    <source>
        <dbReference type="ARBA" id="ARBA00022490"/>
    </source>
</evidence>
<dbReference type="AlphaFoldDB" id="A0ABD0YUM6"/>
<dbReference type="Proteomes" id="UP001558652">
    <property type="component" value="Unassembled WGS sequence"/>
</dbReference>
<evidence type="ECO:0000256" key="12">
    <source>
        <dbReference type="ARBA" id="ARBA00047364"/>
    </source>
</evidence>
<dbReference type="SUPFAM" id="SSF52374">
    <property type="entry name" value="Nucleotidylyl transferase"/>
    <property type="match status" value="1"/>
</dbReference>
<comment type="caution">
    <text evidence="16">The sequence shown here is derived from an EMBL/GenBank/DDBJ whole genome shotgun (WGS) entry which is preliminary data.</text>
</comment>
<dbReference type="CDD" id="cd00814">
    <property type="entry name" value="MetRS_core"/>
    <property type="match status" value="1"/>
</dbReference>
<dbReference type="InterPro" id="IPR014758">
    <property type="entry name" value="Met-tRNA_synth"/>
</dbReference>
<evidence type="ECO:0000256" key="13">
    <source>
        <dbReference type="RuleBase" id="RU363039"/>
    </source>
</evidence>
<dbReference type="InterPro" id="IPR033911">
    <property type="entry name" value="MetRS_core"/>
</dbReference>
<evidence type="ECO:0000313" key="17">
    <source>
        <dbReference type="Proteomes" id="UP001558652"/>
    </source>
</evidence>
<evidence type="ECO:0000256" key="10">
    <source>
        <dbReference type="ARBA" id="ARBA00023146"/>
    </source>
</evidence>
<dbReference type="FunFam" id="2.20.28.20:FF:000001">
    <property type="entry name" value="Methionine--tRNA ligase"/>
    <property type="match status" value="1"/>
</dbReference>
<evidence type="ECO:0000256" key="1">
    <source>
        <dbReference type="ARBA" id="ARBA00004496"/>
    </source>
</evidence>
<dbReference type="SUPFAM" id="SSF57770">
    <property type="entry name" value="Methionyl-tRNA synthetase (MetRS), Zn-domain"/>
    <property type="match status" value="1"/>
</dbReference>
<keyword evidence="9 13" id="KW-0648">Protein biosynthesis</keyword>
<keyword evidence="17" id="KW-1185">Reference proteome</keyword>
<accession>A0ABD0YUM6</accession>
<dbReference type="Gene3D" id="2.20.28.20">
    <property type="entry name" value="Methionyl-tRNA synthetase, Zn-domain"/>
    <property type="match status" value="1"/>
</dbReference>
<dbReference type="Pfam" id="PF09334">
    <property type="entry name" value="tRNA-synt_1g"/>
    <property type="match status" value="1"/>
</dbReference>
<evidence type="ECO:0000256" key="8">
    <source>
        <dbReference type="ARBA" id="ARBA00022840"/>
    </source>
</evidence>
<dbReference type="InterPro" id="IPR014729">
    <property type="entry name" value="Rossmann-like_a/b/a_fold"/>
</dbReference>
<dbReference type="Gene3D" id="3.40.50.620">
    <property type="entry name" value="HUPs"/>
    <property type="match status" value="1"/>
</dbReference>
<keyword evidence="6 13" id="KW-0436">Ligase</keyword>
<name>A0ABD0YUM6_9HEMI</name>
<dbReference type="PANTHER" id="PTHR45765">
    <property type="entry name" value="METHIONINE--TRNA LIGASE"/>
    <property type="match status" value="1"/>
</dbReference>
<reference evidence="16 17" key="1">
    <citation type="submission" date="2024-07" db="EMBL/GenBank/DDBJ databases">
        <title>Chromosome-level genome assembly of the water stick insect Ranatra chinensis (Heteroptera: Nepidae).</title>
        <authorList>
            <person name="Liu X."/>
        </authorList>
    </citation>
    <scope>NUCLEOTIDE SEQUENCE [LARGE SCALE GENOMIC DNA]</scope>
    <source>
        <strain evidence="16">Cailab_2021Rc</strain>
        <tissue evidence="16">Muscle</tissue>
    </source>
</reference>
<evidence type="ECO:0000256" key="3">
    <source>
        <dbReference type="ARBA" id="ARBA00012838"/>
    </source>
</evidence>
<dbReference type="GO" id="GO:0005524">
    <property type="term" value="F:ATP binding"/>
    <property type="evidence" value="ECO:0007669"/>
    <property type="project" value="UniProtKB-KW"/>
</dbReference>
<evidence type="ECO:0000259" key="15">
    <source>
        <dbReference type="Pfam" id="PF19303"/>
    </source>
</evidence>